<comment type="cofactor">
    <cofactor evidence="1 7 8">
        <name>pyridoxal 5'-phosphate</name>
        <dbReference type="ChEBI" id="CHEBI:597326"/>
    </cofactor>
</comment>
<dbReference type="InterPro" id="IPR015424">
    <property type="entry name" value="PyrdxlP-dep_Trfase"/>
</dbReference>
<comment type="catalytic activity">
    <reaction evidence="6 8">
        <text>L-glutamate + H(+) = 4-aminobutanoate + CO2</text>
        <dbReference type="Rhea" id="RHEA:17785"/>
        <dbReference type="ChEBI" id="CHEBI:15378"/>
        <dbReference type="ChEBI" id="CHEBI:16526"/>
        <dbReference type="ChEBI" id="CHEBI:29985"/>
        <dbReference type="ChEBI" id="CHEBI:59888"/>
        <dbReference type="EC" id="4.1.1.15"/>
    </reaction>
</comment>
<dbReference type="Proteomes" id="UP000045706">
    <property type="component" value="Unassembled WGS sequence"/>
</dbReference>
<keyword evidence="5 8" id="KW-0456">Lyase</keyword>
<dbReference type="InterPro" id="IPR002129">
    <property type="entry name" value="PyrdxlP-dep_de-COase"/>
</dbReference>
<dbReference type="FunFam" id="3.40.640.10:FF:000017">
    <property type="entry name" value="Glutamate decarboxylase"/>
    <property type="match status" value="2"/>
</dbReference>
<dbReference type="PANTHER" id="PTHR43321">
    <property type="entry name" value="GLUTAMATE DECARBOXYLASE"/>
    <property type="match status" value="1"/>
</dbReference>
<evidence type="ECO:0000256" key="2">
    <source>
        <dbReference type="ARBA" id="ARBA00009533"/>
    </source>
</evidence>
<dbReference type="SUPFAM" id="SSF53383">
    <property type="entry name" value="PLP-dependent transferases"/>
    <property type="match status" value="2"/>
</dbReference>
<sequence>MSLATHVDPDEIIQRLQVSHITAPGHTNLNSQGRAAHIHPFDTQYSSQENIPKFKIPQDGAPADTVYHMVRNQLDLDGKPNLNLASFVSTFLEPNAQQLMEENLAKNLADSDEYPAMMEMHQRCISIIAHLWGVQPGERAIGSACTGSSEAIHLGGLAMKRRWQEKRKAEGKDTSKPNIIMGANAQVALEKFARYFEVEARILPVSAKSRFRLDPELIKENIDENTIGVFVILGSTYTGHYEPVEEISKILDDYEAKTGVDIPIHVDAASGGFIAPFTDAGAGGAKWNFELPRVKSINTSGHKFGLVSAGLGWIIWRDEAYLPEFLVFELHYLGGTEKSYTLNFSRPGAQVVVQYYNLVHLGFSGYRGIMENCLTNARLLANSLEETGWYTVVSDIHRRVDGGSDRAPKSGTEGAEQEPPRETSADYVAGLPVVSFRLTDEFQKQYSHIKQETVSLFLRAKGWIIPNYALPPSEEKTEILRVVVRENMTFDLLELLLTDIVTVTETLIEDDKVDLSSLKRHHIGHGRRPVTKQDHERHKRRLEGHGKKRPQDGIHRTGELPTSTRLTPNIRVKKTSPSSRFLKMVPQLIRSTTCFVSTFLEPNAQQLMEENLTKNLADSDEYPAMMDIHQRCISIIAHLWGVQPGERAIGSACTGSSEAIHLGGLAMKRRWQEKRKAEGKDTSKPNIIMGANAQVALEKFARYFEVEARILPVSAKSRFCLDPELVKENIDENTIGVFVILGSTYTGHYEPVEEISKILDDYEAKTGVDIPIHVDAASGGFIAPFTDAGAGGAKWNFELPRVKSINTSGHKFGLVSAGLGWIIWRDEAYLPEFLVFELHYLGGTEKSYTLNFSRPGAQVVVQYYNLVHLGFSGYRGIMENCLTNARLLANSLEETGWYTVVSDIHRRVDGGSDRAPKSGTEGTEQEAPRETSADYVAGLPVVSFRLTDEFQKQYSHIKQETVSLFLRAKGWIIPNYALPPSEEKTEILRVVVRENMTFDLLELLLTDIVTVTETLIENDQVDLSSLKRHHIGHGRRPVTKQDHERHKRRLEGHGKKRLQDGIHRTVC</sequence>
<feature type="region of interest" description="Disordered" evidence="9">
    <location>
        <begin position="1030"/>
        <end position="1067"/>
    </location>
</feature>
<feature type="compositionally biased region" description="Basic and acidic residues" evidence="9">
    <location>
        <begin position="543"/>
        <end position="558"/>
    </location>
</feature>
<dbReference type="Gene3D" id="4.10.280.50">
    <property type="match status" value="1"/>
</dbReference>
<feature type="region of interest" description="Disordered" evidence="9">
    <location>
        <begin position="401"/>
        <end position="424"/>
    </location>
</feature>
<reference evidence="11" key="1">
    <citation type="submission" date="2015-05" db="EMBL/GenBank/DDBJ databases">
        <authorList>
            <person name="Fogelqvist Johan"/>
        </authorList>
    </citation>
    <scope>NUCLEOTIDE SEQUENCE [LARGE SCALE GENOMIC DNA]</scope>
</reference>
<dbReference type="NCBIfam" id="TIGR01788">
    <property type="entry name" value="Glu-decarb-GAD"/>
    <property type="match status" value="2"/>
</dbReference>
<dbReference type="EMBL" id="CVQI01017668">
    <property type="protein sequence ID" value="CRK25266.1"/>
    <property type="molecule type" value="Genomic_DNA"/>
</dbReference>
<dbReference type="GO" id="GO:0030170">
    <property type="term" value="F:pyridoxal phosphate binding"/>
    <property type="evidence" value="ECO:0007669"/>
    <property type="project" value="InterPro"/>
</dbReference>
<accession>A0A0G4LT94</accession>
<dbReference type="GO" id="GO:0006538">
    <property type="term" value="P:L-glutamate catabolic process"/>
    <property type="evidence" value="ECO:0007669"/>
    <property type="project" value="TreeGrafter"/>
</dbReference>
<evidence type="ECO:0000256" key="9">
    <source>
        <dbReference type="SAM" id="MobiDB-lite"/>
    </source>
</evidence>
<keyword evidence="8" id="KW-0210">Decarboxylase</keyword>
<evidence type="ECO:0000256" key="1">
    <source>
        <dbReference type="ARBA" id="ARBA00001933"/>
    </source>
</evidence>
<dbReference type="AlphaFoldDB" id="A0A0G4LT94"/>
<gene>
    <name evidence="10" type="ORF">BN1723_013564</name>
</gene>
<evidence type="ECO:0000256" key="8">
    <source>
        <dbReference type="RuleBase" id="RU361171"/>
    </source>
</evidence>
<dbReference type="PANTHER" id="PTHR43321:SF3">
    <property type="entry name" value="GLUTAMATE DECARBOXYLASE"/>
    <property type="match status" value="1"/>
</dbReference>
<dbReference type="InterPro" id="IPR010107">
    <property type="entry name" value="Glutamate_decarboxylase"/>
</dbReference>
<feature type="compositionally biased region" description="Basic and acidic residues" evidence="9">
    <location>
        <begin position="1051"/>
        <end position="1067"/>
    </location>
</feature>
<evidence type="ECO:0000256" key="7">
    <source>
        <dbReference type="PIRSR" id="PIRSR602129-50"/>
    </source>
</evidence>
<dbReference type="EC" id="4.1.1.15" evidence="3 8"/>
<dbReference type="Gene3D" id="3.90.1150.160">
    <property type="match status" value="2"/>
</dbReference>
<protein>
    <recommendedName>
        <fullName evidence="3 8">Glutamate decarboxylase</fullName>
        <ecNumber evidence="3 8">4.1.1.15</ecNumber>
    </recommendedName>
</protein>
<dbReference type="InterPro" id="IPR015421">
    <property type="entry name" value="PyrdxlP-dep_Trfase_major"/>
</dbReference>
<keyword evidence="4 7" id="KW-0663">Pyridoxal phosphate</keyword>
<dbReference type="GO" id="GO:0004351">
    <property type="term" value="F:glutamate decarboxylase activity"/>
    <property type="evidence" value="ECO:0007669"/>
    <property type="project" value="UniProtKB-EC"/>
</dbReference>
<feature type="region of interest" description="Disordered" evidence="9">
    <location>
        <begin position="909"/>
        <end position="931"/>
    </location>
</feature>
<name>A0A0G4LT94_VERLO</name>
<evidence type="ECO:0000256" key="5">
    <source>
        <dbReference type="ARBA" id="ARBA00023239"/>
    </source>
</evidence>
<dbReference type="GO" id="GO:0005829">
    <property type="term" value="C:cytosol"/>
    <property type="evidence" value="ECO:0007669"/>
    <property type="project" value="TreeGrafter"/>
</dbReference>
<evidence type="ECO:0000256" key="6">
    <source>
        <dbReference type="ARBA" id="ARBA00048868"/>
    </source>
</evidence>
<comment type="similarity">
    <text evidence="2 8">Belongs to the group II decarboxylase family.</text>
</comment>
<organism evidence="10 11">
    <name type="scientific">Verticillium longisporum</name>
    <name type="common">Verticillium dahliae var. longisporum</name>
    <dbReference type="NCBI Taxonomy" id="100787"/>
    <lineage>
        <taxon>Eukaryota</taxon>
        <taxon>Fungi</taxon>
        <taxon>Dikarya</taxon>
        <taxon>Ascomycota</taxon>
        <taxon>Pezizomycotina</taxon>
        <taxon>Sordariomycetes</taxon>
        <taxon>Hypocreomycetidae</taxon>
        <taxon>Glomerellales</taxon>
        <taxon>Plectosphaerellaceae</taxon>
        <taxon>Verticillium</taxon>
    </lineage>
</organism>
<dbReference type="Pfam" id="PF00282">
    <property type="entry name" value="Pyridoxal_deC"/>
    <property type="match status" value="2"/>
</dbReference>
<feature type="region of interest" description="Disordered" evidence="9">
    <location>
        <begin position="522"/>
        <end position="563"/>
    </location>
</feature>
<evidence type="ECO:0000256" key="4">
    <source>
        <dbReference type="ARBA" id="ARBA00022898"/>
    </source>
</evidence>
<evidence type="ECO:0000256" key="3">
    <source>
        <dbReference type="ARBA" id="ARBA00012421"/>
    </source>
</evidence>
<feature type="modified residue" description="N6-(pyridoxal phosphate)lysine" evidence="7">
    <location>
        <position position="303"/>
    </location>
</feature>
<evidence type="ECO:0000313" key="11">
    <source>
        <dbReference type="Proteomes" id="UP000045706"/>
    </source>
</evidence>
<evidence type="ECO:0000313" key="10">
    <source>
        <dbReference type="EMBL" id="CRK25266.1"/>
    </source>
</evidence>
<dbReference type="Gene3D" id="3.40.640.10">
    <property type="entry name" value="Type I PLP-dependent aspartate aminotransferase-like (Major domain)"/>
    <property type="match status" value="2"/>
</dbReference>
<proteinExistence type="inferred from homology"/>